<organism evidence="6 7">
    <name type="scientific">Durio zibethinus</name>
    <name type="common">Durian</name>
    <dbReference type="NCBI Taxonomy" id="66656"/>
    <lineage>
        <taxon>Eukaryota</taxon>
        <taxon>Viridiplantae</taxon>
        <taxon>Streptophyta</taxon>
        <taxon>Embryophyta</taxon>
        <taxon>Tracheophyta</taxon>
        <taxon>Spermatophyta</taxon>
        <taxon>Magnoliopsida</taxon>
        <taxon>eudicotyledons</taxon>
        <taxon>Gunneridae</taxon>
        <taxon>Pentapetalae</taxon>
        <taxon>rosids</taxon>
        <taxon>malvids</taxon>
        <taxon>Malvales</taxon>
        <taxon>Malvaceae</taxon>
        <taxon>Helicteroideae</taxon>
        <taxon>Durio</taxon>
    </lineage>
</organism>
<keyword evidence="6" id="KW-1185">Reference proteome</keyword>
<dbReference type="FunFam" id="3.40.50.2000:FF:000095">
    <property type="entry name" value="Glycosyltransferase"/>
    <property type="match status" value="1"/>
</dbReference>
<evidence type="ECO:0000313" key="7">
    <source>
        <dbReference type="RefSeq" id="XP_022737821.1"/>
    </source>
</evidence>
<dbReference type="PROSITE" id="PS00375">
    <property type="entry name" value="UDPGT"/>
    <property type="match status" value="1"/>
</dbReference>
<dbReference type="PANTHER" id="PTHR48048">
    <property type="entry name" value="GLYCOSYLTRANSFERASE"/>
    <property type="match status" value="1"/>
</dbReference>
<dbReference type="FunFam" id="3.40.50.2000:FF:000020">
    <property type="entry name" value="Glycosyltransferase"/>
    <property type="match status" value="1"/>
</dbReference>
<sequence>MDAIVLYPSPGMGHLISMVELGKLILTHHPSFIVIILITTPPFKVGSTASYLAAVSAINPSISFHQLPLISLDPASYDSVESLLSDLINLNNVHVDAALTKISLTSTVHSLIIDPFCYPALEIAAKLKIPAYYFFASNASCLALFLHIPSIYRNTTENFKDLNTLVHLPCLPPIPLNHLPEPTLIRNTIECDFLINSMAHLAKSAGTIINTFETLEPKAVKALSEGFSIPNGPSQTPPVFCVGPLIDTNNGRNRGNGDDDNKGAECLKWLDSQPSQSVVFLCFGSMGLFSKEQLMEIALGLERCGQRFLWVVRNPPSNNKKQGFTEGQDPALDTLLPEGFLDRTSDRGLVVKAWAPQVAVLSHGSVGGFVTHCGWNSVLESICAGVPMIAWPLYAEQKFNKIMLVEEMNLALPVNESENGLVSAEELEKRVRELMETEAGKSIRDHAMAKRDEAAAALSEGGPSVTALAQLIKCWTQK</sequence>
<accession>A0A6P5YCR0</accession>
<comment type="similarity">
    <text evidence="1 4">Belongs to the UDP-glycosyltransferase family.</text>
</comment>
<evidence type="ECO:0000256" key="3">
    <source>
        <dbReference type="ARBA" id="ARBA00022679"/>
    </source>
</evidence>
<evidence type="ECO:0000256" key="1">
    <source>
        <dbReference type="ARBA" id="ARBA00009995"/>
    </source>
</evidence>
<gene>
    <name evidence="7" type="primary">LOC111290678</name>
</gene>
<evidence type="ECO:0000256" key="4">
    <source>
        <dbReference type="RuleBase" id="RU003718"/>
    </source>
</evidence>
<evidence type="ECO:0000256" key="2">
    <source>
        <dbReference type="ARBA" id="ARBA00022676"/>
    </source>
</evidence>
<dbReference type="GO" id="GO:0035251">
    <property type="term" value="F:UDP-glucosyltransferase activity"/>
    <property type="evidence" value="ECO:0007669"/>
    <property type="project" value="InterPro"/>
</dbReference>
<name>A0A6P5YCR0_DURZI</name>
<dbReference type="InterPro" id="IPR002213">
    <property type="entry name" value="UDP_glucos_trans"/>
</dbReference>
<dbReference type="InterPro" id="IPR035595">
    <property type="entry name" value="UDP_glycos_trans_CS"/>
</dbReference>
<protein>
    <recommendedName>
        <fullName evidence="5">Glycosyltransferase</fullName>
        <ecNumber evidence="5">2.4.1.-</ecNumber>
    </recommendedName>
</protein>
<dbReference type="CDD" id="cd03784">
    <property type="entry name" value="GT1_Gtf-like"/>
    <property type="match status" value="1"/>
</dbReference>
<dbReference type="Gene3D" id="3.40.50.2000">
    <property type="entry name" value="Glycogen Phosphorylase B"/>
    <property type="match status" value="2"/>
</dbReference>
<dbReference type="RefSeq" id="XP_022737821.1">
    <property type="nucleotide sequence ID" value="XM_022882086.1"/>
</dbReference>
<dbReference type="PANTHER" id="PTHR48048:SF30">
    <property type="entry name" value="GLYCOSYLTRANSFERASE"/>
    <property type="match status" value="1"/>
</dbReference>
<dbReference type="Proteomes" id="UP000515121">
    <property type="component" value="Unplaced"/>
</dbReference>
<dbReference type="OrthoDB" id="5835829at2759"/>
<dbReference type="KEGG" id="dzi:111290678"/>
<evidence type="ECO:0000256" key="5">
    <source>
        <dbReference type="RuleBase" id="RU362057"/>
    </source>
</evidence>
<proteinExistence type="inferred from homology"/>
<keyword evidence="2 4" id="KW-0328">Glycosyltransferase</keyword>
<dbReference type="AlphaFoldDB" id="A0A6P5YCR0"/>
<keyword evidence="3 4" id="KW-0808">Transferase</keyword>
<evidence type="ECO:0000313" key="6">
    <source>
        <dbReference type="Proteomes" id="UP000515121"/>
    </source>
</evidence>
<dbReference type="InterPro" id="IPR050481">
    <property type="entry name" value="UDP-glycosyltransf_plant"/>
</dbReference>
<dbReference type="GeneID" id="111290678"/>
<reference evidence="7" key="1">
    <citation type="submission" date="2025-08" db="UniProtKB">
        <authorList>
            <consortium name="RefSeq"/>
        </authorList>
    </citation>
    <scope>IDENTIFICATION</scope>
    <source>
        <tissue evidence="7">Fruit stalk</tissue>
    </source>
</reference>
<dbReference type="EC" id="2.4.1.-" evidence="5"/>
<dbReference type="SUPFAM" id="SSF53756">
    <property type="entry name" value="UDP-Glycosyltransferase/glycogen phosphorylase"/>
    <property type="match status" value="1"/>
</dbReference>
<dbReference type="Pfam" id="PF00201">
    <property type="entry name" value="UDPGT"/>
    <property type="match status" value="1"/>
</dbReference>